<dbReference type="Pfam" id="PF06629">
    <property type="entry name" value="MipA"/>
    <property type="match status" value="1"/>
</dbReference>
<dbReference type="STRING" id="1319815.HMPREF0202_00848"/>
<dbReference type="HOGENOM" id="CLU_063465_4_0_0"/>
<keyword evidence="5" id="KW-0998">Cell outer membrane</keyword>
<organism evidence="7 8">
    <name type="scientific">Cetobacterium somerae ATCC BAA-474</name>
    <dbReference type="NCBI Taxonomy" id="1319815"/>
    <lineage>
        <taxon>Bacteria</taxon>
        <taxon>Fusobacteriati</taxon>
        <taxon>Fusobacteriota</taxon>
        <taxon>Fusobacteriia</taxon>
        <taxon>Fusobacteriales</taxon>
        <taxon>Fusobacteriaceae</taxon>
        <taxon>Cetobacterium</taxon>
    </lineage>
</organism>
<name>U7VCJ1_9FUSO</name>
<sequence>MKKIIFGILAMTLSTMALAENRYGVGAGVGVSNSIYKGAEDKAYPVPLLDVNYGNFYIKGITPGYFFFKGEDLSLSVFVDPMAGFPIKAKDMGHGYTNIDDRDFQAMVGLRADLNTGVAGIRTGASVQFGEHGSEAKLSAFRPYNINNKFTLVPGVYVKGFSGDYTDYYFGVTSDEVNRSSTDKLTREYKADTAYSIGANLSAEYKYNEKVSFIGILGVEKFSSEITDSPIVNDDPLFIASIGAKYFF</sequence>
<dbReference type="AlphaFoldDB" id="U7VCJ1"/>
<evidence type="ECO:0000256" key="3">
    <source>
        <dbReference type="ARBA" id="ARBA00022729"/>
    </source>
</evidence>
<keyword evidence="4" id="KW-0472">Membrane</keyword>
<dbReference type="Proteomes" id="UP000017081">
    <property type="component" value="Unassembled WGS sequence"/>
</dbReference>
<feature type="chain" id="PRO_5004688648" description="MltA-interacting protein" evidence="6">
    <location>
        <begin position="20"/>
        <end position="248"/>
    </location>
</feature>
<keyword evidence="8" id="KW-1185">Reference proteome</keyword>
<reference evidence="7 8" key="1">
    <citation type="submission" date="2013-08" db="EMBL/GenBank/DDBJ databases">
        <authorList>
            <person name="Weinstock G."/>
            <person name="Sodergren E."/>
            <person name="Wylie T."/>
            <person name="Fulton L."/>
            <person name="Fulton R."/>
            <person name="Fronick C."/>
            <person name="O'Laughlin M."/>
            <person name="Godfrey J."/>
            <person name="Miner T."/>
            <person name="Herter B."/>
            <person name="Appelbaum E."/>
            <person name="Cordes M."/>
            <person name="Lek S."/>
            <person name="Wollam A."/>
            <person name="Pepin K.H."/>
            <person name="Palsikar V.B."/>
            <person name="Mitreva M."/>
            <person name="Wilson R.K."/>
        </authorList>
    </citation>
    <scope>NUCLEOTIDE SEQUENCE [LARGE SCALE GENOMIC DNA]</scope>
    <source>
        <strain evidence="7 8">ATCC BAA-474</strain>
    </source>
</reference>
<keyword evidence="3 6" id="KW-0732">Signal</keyword>
<dbReference type="RefSeq" id="WP_023050393.1">
    <property type="nucleotide sequence ID" value="NZ_CP173065.2"/>
</dbReference>
<evidence type="ECO:0000256" key="2">
    <source>
        <dbReference type="ARBA" id="ARBA00005722"/>
    </source>
</evidence>
<dbReference type="EMBL" id="AXZF01000030">
    <property type="protein sequence ID" value="ERT69245.1"/>
    <property type="molecule type" value="Genomic_DNA"/>
</dbReference>
<comment type="similarity">
    <text evidence="2">Belongs to the MipA/OmpV family.</text>
</comment>
<evidence type="ECO:0000256" key="1">
    <source>
        <dbReference type="ARBA" id="ARBA00004442"/>
    </source>
</evidence>
<feature type="signal peptide" evidence="6">
    <location>
        <begin position="1"/>
        <end position="19"/>
    </location>
</feature>
<dbReference type="GO" id="GO:0009279">
    <property type="term" value="C:cell outer membrane"/>
    <property type="evidence" value="ECO:0007669"/>
    <property type="project" value="UniProtKB-SubCell"/>
</dbReference>
<gene>
    <name evidence="7" type="ORF">HMPREF0202_00848</name>
</gene>
<evidence type="ECO:0000256" key="5">
    <source>
        <dbReference type="ARBA" id="ARBA00023237"/>
    </source>
</evidence>
<evidence type="ECO:0000256" key="4">
    <source>
        <dbReference type="ARBA" id="ARBA00023136"/>
    </source>
</evidence>
<dbReference type="eggNOG" id="COG3713">
    <property type="taxonomic scope" value="Bacteria"/>
</dbReference>
<proteinExistence type="inferred from homology"/>
<dbReference type="PANTHER" id="PTHR38776:SF1">
    <property type="entry name" value="MLTA-INTERACTING PROTEIN-RELATED"/>
    <property type="match status" value="1"/>
</dbReference>
<evidence type="ECO:0000256" key="6">
    <source>
        <dbReference type="SAM" id="SignalP"/>
    </source>
</evidence>
<dbReference type="InterPro" id="IPR010583">
    <property type="entry name" value="MipA"/>
</dbReference>
<accession>U7VCJ1</accession>
<comment type="subcellular location">
    <subcellularLocation>
        <location evidence="1">Cell outer membrane</location>
    </subcellularLocation>
</comment>
<evidence type="ECO:0008006" key="9">
    <source>
        <dbReference type="Google" id="ProtNLM"/>
    </source>
</evidence>
<dbReference type="PANTHER" id="PTHR38776">
    <property type="entry name" value="MLTA-INTERACTING PROTEIN-RELATED"/>
    <property type="match status" value="1"/>
</dbReference>
<evidence type="ECO:0000313" key="7">
    <source>
        <dbReference type="EMBL" id="ERT69245.1"/>
    </source>
</evidence>
<comment type="caution">
    <text evidence="7">The sequence shown here is derived from an EMBL/GenBank/DDBJ whole genome shotgun (WGS) entry which is preliminary data.</text>
</comment>
<evidence type="ECO:0000313" key="8">
    <source>
        <dbReference type="Proteomes" id="UP000017081"/>
    </source>
</evidence>
<protein>
    <recommendedName>
        <fullName evidence="9">MltA-interacting protein</fullName>
    </recommendedName>
</protein>